<name>A0A2S3VX00_9PROT</name>
<protein>
    <submittedName>
        <fullName evidence="1">Uncharacterized protein</fullName>
    </submittedName>
</protein>
<evidence type="ECO:0000313" key="1">
    <source>
        <dbReference type="EMBL" id="POF61126.1"/>
    </source>
</evidence>
<dbReference type="OrthoDB" id="9867273at2"/>
<sequence>MTPDEYVGRSNALSKELERVRTLLDSFAMKSDFYGINSDGKIKDRVIEDWKDVVRRIEELDEEFWSGK</sequence>
<organism evidence="1 2">
    <name type="scientific">Novacetimonas maltaceti</name>
    <dbReference type="NCBI Taxonomy" id="1203393"/>
    <lineage>
        <taxon>Bacteria</taxon>
        <taxon>Pseudomonadati</taxon>
        <taxon>Pseudomonadota</taxon>
        <taxon>Alphaproteobacteria</taxon>
        <taxon>Acetobacterales</taxon>
        <taxon>Acetobacteraceae</taxon>
        <taxon>Novacetimonas</taxon>
    </lineage>
</organism>
<dbReference type="RefSeq" id="WP_146044266.1">
    <property type="nucleotide sequence ID" value="NZ_NKUE01000054.1"/>
</dbReference>
<evidence type="ECO:0000313" key="2">
    <source>
        <dbReference type="Proteomes" id="UP000237344"/>
    </source>
</evidence>
<reference evidence="1 2" key="1">
    <citation type="submission" date="2018-01" db="EMBL/GenBank/DDBJ databases">
        <title>Draft Genome Sequence of Komagataeibacter maltaceti LMG 1529, a Vinegar Producing Acetic Acid Bacterium Isolated from Malt Vinegar Brewery Acetifiers.</title>
        <authorList>
            <person name="Zhang Q."/>
            <person name="Hollensteiner J."/>
            <person name="Poehlein A."/>
            <person name="Daniel R."/>
        </authorList>
    </citation>
    <scope>NUCLEOTIDE SEQUENCE [LARGE SCALE GENOMIC DNA]</scope>
    <source>
        <strain evidence="1 2">LMG 1529</strain>
    </source>
</reference>
<gene>
    <name evidence="1" type="ORF">KMAL_32600</name>
</gene>
<dbReference type="AlphaFoldDB" id="A0A2S3VX00"/>
<proteinExistence type="predicted"/>
<keyword evidence="2" id="KW-1185">Reference proteome</keyword>
<accession>A0A2S3VX00</accession>
<dbReference type="Proteomes" id="UP000237344">
    <property type="component" value="Unassembled WGS sequence"/>
</dbReference>
<dbReference type="EMBL" id="POTC01000135">
    <property type="protein sequence ID" value="POF61126.1"/>
    <property type="molecule type" value="Genomic_DNA"/>
</dbReference>
<comment type="caution">
    <text evidence="1">The sequence shown here is derived from an EMBL/GenBank/DDBJ whole genome shotgun (WGS) entry which is preliminary data.</text>
</comment>